<organism evidence="1">
    <name type="scientific">Rhizophora mucronata</name>
    <name type="common">Asiatic mangrove</name>
    <dbReference type="NCBI Taxonomy" id="61149"/>
    <lineage>
        <taxon>Eukaryota</taxon>
        <taxon>Viridiplantae</taxon>
        <taxon>Streptophyta</taxon>
        <taxon>Embryophyta</taxon>
        <taxon>Tracheophyta</taxon>
        <taxon>Spermatophyta</taxon>
        <taxon>Magnoliopsida</taxon>
        <taxon>eudicotyledons</taxon>
        <taxon>Gunneridae</taxon>
        <taxon>Pentapetalae</taxon>
        <taxon>rosids</taxon>
        <taxon>fabids</taxon>
        <taxon>Malpighiales</taxon>
        <taxon>Rhizophoraceae</taxon>
        <taxon>Rhizophora</taxon>
    </lineage>
</organism>
<evidence type="ECO:0000313" key="1">
    <source>
        <dbReference type="EMBL" id="MBW82235.1"/>
    </source>
</evidence>
<name>A0A2P2IM10_RHIMU</name>
<reference evidence="1" key="1">
    <citation type="submission" date="2018-02" db="EMBL/GenBank/DDBJ databases">
        <title>Rhizophora mucronata_Transcriptome.</title>
        <authorList>
            <person name="Meera S.P."/>
            <person name="Sreeshan A."/>
            <person name="Augustine A."/>
        </authorList>
    </citation>
    <scope>NUCLEOTIDE SEQUENCE</scope>
    <source>
        <tissue evidence="1">Leaf</tissue>
    </source>
</reference>
<accession>A0A2P2IM10</accession>
<sequence>MLNLIPFILKVNDYAENDMMTKEKKAKLKTLCYFDSC</sequence>
<proteinExistence type="predicted"/>
<dbReference type="EMBL" id="GGEC01001752">
    <property type="protein sequence ID" value="MBW82235.1"/>
    <property type="molecule type" value="Transcribed_RNA"/>
</dbReference>
<protein>
    <submittedName>
        <fullName evidence="1">Uncharacterized protein</fullName>
    </submittedName>
</protein>
<dbReference type="AlphaFoldDB" id="A0A2P2IM10"/>